<dbReference type="Proteomes" id="UP001056766">
    <property type="component" value="Unassembled WGS sequence"/>
</dbReference>
<accession>A0A9E4ZCV8</accession>
<evidence type="ECO:0000313" key="2">
    <source>
        <dbReference type="EMBL" id="MCM1985621.1"/>
    </source>
</evidence>
<evidence type="ECO:0000313" key="3">
    <source>
        <dbReference type="Proteomes" id="UP001056766"/>
    </source>
</evidence>
<feature type="compositionally biased region" description="Basic and acidic residues" evidence="1">
    <location>
        <begin position="116"/>
        <end position="143"/>
    </location>
</feature>
<proteinExistence type="predicted"/>
<keyword evidence="3" id="KW-1185">Reference proteome</keyword>
<feature type="region of interest" description="Disordered" evidence="1">
    <location>
        <begin position="116"/>
        <end position="145"/>
    </location>
</feature>
<evidence type="ECO:0000256" key="1">
    <source>
        <dbReference type="SAM" id="MobiDB-lite"/>
    </source>
</evidence>
<reference evidence="2" key="2">
    <citation type="submission" date="2021-04" db="EMBL/GenBank/DDBJ databases">
        <authorList>
            <person name="Dong X."/>
        </authorList>
    </citation>
    <scope>NUCLEOTIDE SEQUENCE</scope>
    <source>
        <strain evidence="2">LLY</strain>
    </source>
</reference>
<protein>
    <submittedName>
        <fullName evidence="2">Uncharacterized protein</fullName>
    </submittedName>
</protein>
<reference evidence="2" key="1">
    <citation type="journal article" date="2021" name="mSystems">
        <title>Bacteria and Archaea Synergistically Convert Glycine Betaine to Biogenic Methane in the Formosa Cold Seep of the South China Sea.</title>
        <authorList>
            <person name="Li L."/>
            <person name="Zhang W."/>
            <person name="Zhang S."/>
            <person name="Song L."/>
            <person name="Sun Q."/>
            <person name="Zhang H."/>
            <person name="Xiang H."/>
            <person name="Dong X."/>
        </authorList>
    </citation>
    <scope>NUCLEOTIDE SEQUENCE</scope>
    <source>
        <strain evidence="2">LLY</strain>
    </source>
</reference>
<name>A0A9E4ZCV8_9EURY</name>
<dbReference type="AlphaFoldDB" id="A0A9E4ZCV8"/>
<sequence length="160" mass="18730">MALPDICPQDNEHRCKKEQCYLYHIDWRTGEENCSIGYRGTHKQSDQIGTTRDTYAEETRRRLGSISEATIDRHTPELFTIEKETIEEKKEMAPHISEIRETIVMESENTTVIESHVSDPKTEMVREITPSKEDADKKDKLSKMMDLGDISEDYEKDFWK</sequence>
<comment type="caution">
    <text evidence="2">The sequence shown here is derived from an EMBL/GenBank/DDBJ whole genome shotgun (WGS) entry which is preliminary data.</text>
</comment>
<organism evidence="2 3">
    <name type="scientific">Methanococcoides seepicolus</name>
    <dbReference type="NCBI Taxonomy" id="2828780"/>
    <lineage>
        <taxon>Archaea</taxon>
        <taxon>Methanobacteriati</taxon>
        <taxon>Methanobacteriota</taxon>
        <taxon>Stenosarchaea group</taxon>
        <taxon>Methanomicrobia</taxon>
        <taxon>Methanosarcinales</taxon>
        <taxon>Methanosarcinaceae</taxon>
        <taxon>Methanococcoides</taxon>
    </lineage>
</organism>
<dbReference type="RefSeq" id="WP_250867001.1">
    <property type="nucleotide sequence ID" value="NZ_JAGSOI010000003.1"/>
</dbReference>
<dbReference type="EMBL" id="JAGSOI010000003">
    <property type="protein sequence ID" value="MCM1985621.1"/>
    <property type="molecule type" value="Genomic_DNA"/>
</dbReference>
<gene>
    <name evidence="2" type="ORF">KDK67_01095</name>
</gene>